<dbReference type="EMBL" id="JAGTTL010000002">
    <property type="protein sequence ID" value="KAK6327288.1"/>
    <property type="molecule type" value="Genomic_DNA"/>
</dbReference>
<gene>
    <name evidence="2" type="ORF">J4Q44_G00029330</name>
</gene>
<dbReference type="AlphaFoldDB" id="A0AAN8R7S3"/>
<name>A0AAN8R7S3_9TELE</name>
<feature type="compositionally biased region" description="Polar residues" evidence="1">
    <location>
        <begin position="21"/>
        <end position="30"/>
    </location>
</feature>
<organism evidence="2 3">
    <name type="scientific">Coregonus suidteri</name>
    <dbReference type="NCBI Taxonomy" id="861788"/>
    <lineage>
        <taxon>Eukaryota</taxon>
        <taxon>Metazoa</taxon>
        <taxon>Chordata</taxon>
        <taxon>Craniata</taxon>
        <taxon>Vertebrata</taxon>
        <taxon>Euteleostomi</taxon>
        <taxon>Actinopterygii</taxon>
        <taxon>Neopterygii</taxon>
        <taxon>Teleostei</taxon>
        <taxon>Protacanthopterygii</taxon>
        <taxon>Salmoniformes</taxon>
        <taxon>Salmonidae</taxon>
        <taxon>Coregoninae</taxon>
        <taxon>Coregonus</taxon>
    </lineage>
</organism>
<sequence>MDVQSGIQKEVEPLTAPLPSSPQQSGAHQQSEPEDGQTEGSARPTADHHSKDTQPATGHRDDKKV</sequence>
<keyword evidence="3" id="KW-1185">Reference proteome</keyword>
<reference evidence="2 3" key="1">
    <citation type="submission" date="2021-04" db="EMBL/GenBank/DDBJ databases">
        <authorList>
            <person name="De Guttry C."/>
            <person name="Zahm M."/>
            <person name="Klopp C."/>
            <person name="Cabau C."/>
            <person name="Louis A."/>
            <person name="Berthelot C."/>
            <person name="Parey E."/>
            <person name="Roest Crollius H."/>
            <person name="Montfort J."/>
            <person name="Robinson-Rechavi M."/>
            <person name="Bucao C."/>
            <person name="Bouchez O."/>
            <person name="Gislard M."/>
            <person name="Lluch J."/>
            <person name="Milhes M."/>
            <person name="Lampietro C."/>
            <person name="Lopez Roques C."/>
            <person name="Donnadieu C."/>
            <person name="Braasch I."/>
            <person name="Desvignes T."/>
            <person name="Postlethwait J."/>
            <person name="Bobe J."/>
            <person name="Wedekind C."/>
            <person name="Guiguen Y."/>
        </authorList>
    </citation>
    <scope>NUCLEOTIDE SEQUENCE [LARGE SCALE GENOMIC DNA]</scope>
    <source>
        <strain evidence="2">Cs_M1</strain>
        <tissue evidence="2">Blood</tissue>
    </source>
</reference>
<dbReference type="Proteomes" id="UP001356427">
    <property type="component" value="Unassembled WGS sequence"/>
</dbReference>
<evidence type="ECO:0000256" key="1">
    <source>
        <dbReference type="SAM" id="MobiDB-lite"/>
    </source>
</evidence>
<feature type="compositionally biased region" description="Basic and acidic residues" evidence="1">
    <location>
        <begin position="45"/>
        <end position="65"/>
    </location>
</feature>
<evidence type="ECO:0000313" key="2">
    <source>
        <dbReference type="EMBL" id="KAK6327288.1"/>
    </source>
</evidence>
<protein>
    <submittedName>
        <fullName evidence="2">Uncharacterized protein</fullName>
    </submittedName>
</protein>
<comment type="caution">
    <text evidence="2">The sequence shown here is derived from an EMBL/GenBank/DDBJ whole genome shotgun (WGS) entry which is preliminary data.</text>
</comment>
<evidence type="ECO:0000313" key="3">
    <source>
        <dbReference type="Proteomes" id="UP001356427"/>
    </source>
</evidence>
<proteinExistence type="predicted"/>
<accession>A0AAN8R7S3</accession>
<feature type="region of interest" description="Disordered" evidence="1">
    <location>
        <begin position="1"/>
        <end position="65"/>
    </location>
</feature>
<feature type="non-terminal residue" evidence="2">
    <location>
        <position position="65"/>
    </location>
</feature>